<evidence type="ECO:0000313" key="2">
    <source>
        <dbReference type="Proteomes" id="UP001159363"/>
    </source>
</evidence>
<name>A0ABQ9HGS9_9NEOP</name>
<protein>
    <submittedName>
        <fullName evidence="1">Uncharacterized protein</fullName>
    </submittedName>
</protein>
<dbReference type="Proteomes" id="UP001159363">
    <property type="component" value="Chromosome 4"/>
</dbReference>
<proteinExistence type="predicted"/>
<evidence type="ECO:0000313" key="1">
    <source>
        <dbReference type="EMBL" id="KAJ8883475.1"/>
    </source>
</evidence>
<keyword evidence="2" id="KW-1185">Reference proteome</keyword>
<organism evidence="1 2">
    <name type="scientific">Dryococelus australis</name>
    <dbReference type="NCBI Taxonomy" id="614101"/>
    <lineage>
        <taxon>Eukaryota</taxon>
        <taxon>Metazoa</taxon>
        <taxon>Ecdysozoa</taxon>
        <taxon>Arthropoda</taxon>
        <taxon>Hexapoda</taxon>
        <taxon>Insecta</taxon>
        <taxon>Pterygota</taxon>
        <taxon>Neoptera</taxon>
        <taxon>Polyneoptera</taxon>
        <taxon>Phasmatodea</taxon>
        <taxon>Verophasmatodea</taxon>
        <taxon>Anareolatae</taxon>
        <taxon>Phasmatidae</taxon>
        <taxon>Eurycanthinae</taxon>
        <taxon>Dryococelus</taxon>
    </lineage>
</organism>
<sequence>MVTSSVDATAASSTSAAAVSTSVAAASTFKLGFLPYSYVRTAEVTLVINVISTKVSFRAQEGIRKIFKKVFTDSHIVLEMQLSWTKTAYIACFELTSYFHHKLILNRISKLLQMDLAVRFWGENKNEVSSRFWNSSFMGHSSASDLLRGFKEGLGDEVEQGKVVQESIHRPNVNWAFLELLRKDVMTCEEDSVIIDTGSCRLHVVHGMFQGAFRTQAGKLTTIKILPRLKTYFKTKSAQLPDTYSVKSAEILEDCLLLPKLHFLTIASSFESFLRDFKAPKRMFPFLHFACSYKLINIYVENVDNCVKLRQVKIEPAARLSLDEARVKEVYMEKYRLRQKLSSEDWDAIVVDQEMLRYARGASAKQKEAFAKQKRRETELEKLSLYKREEKG</sequence>
<dbReference type="EMBL" id="JARBHB010000005">
    <property type="protein sequence ID" value="KAJ8883475.1"/>
    <property type="molecule type" value="Genomic_DNA"/>
</dbReference>
<accession>A0ABQ9HGS9</accession>
<reference evidence="1 2" key="1">
    <citation type="submission" date="2023-02" db="EMBL/GenBank/DDBJ databases">
        <title>LHISI_Scaffold_Assembly.</title>
        <authorList>
            <person name="Stuart O.P."/>
            <person name="Cleave R."/>
            <person name="Magrath M.J.L."/>
            <person name="Mikheyev A.S."/>
        </authorList>
    </citation>
    <scope>NUCLEOTIDE SEQUENCE [LARGE SCALE GENOMIC DNA]</scope>
    <source>
        <strain evidence="1">Daus_M_001</strain>
        <tissue evidence="1">Leg muscle</tissue>
    </source>
</reference>
<gene>
    <name evidence="1" type="ORF">PR048_015319</name>
</gene>
<comment type="caution">
    <text evidence="1">The sequence shown here is derived from an EMBL/GenBank/DDBJ whole genome shotgun (WGS) entry which is preliminary data.</text>
</comment>